<feature type="compositionally biased region" description="Acidic residues" evidence="2">
    <location>
        <begin position="1019"/>
        <end position="1030"/>
    </location>
</feature>
<dbReference type="Pfam" id="PF25023">
    <property type="entry name" value="TEN_YD-shell"/>
    <property type="match status" value="1"/>
</dbReference>
<dbReference type="PANTHER" id="PTHR32305:SF15">
    <property type="entry name" value="PROTEIN RHSA-RELATED"/>
    <property type="match status" value="1"/>
</dbReference>
<comment type="caution">
    <text evidence="5">The sequence shown here is derived from an EMBL/GenBank/DDBJ whole genome shotgun (WGS) entry which is preliminary data.</text>
</comment>
<keyword evidence="6" id="KW-1185">Reference proteome</keyword>
<feature type="region of interest" description="Disordered" evidence="2">
    <location>
        <begin position="996"/>
        <end position="1040"/>
    </location>
</feature>
<name>A0ABP4GRN6_9ACTN</name>
<protein>
    <submittedName>
        <fullName evidence="5">RHS repeat-associated core domain-containing protein</fullName>
    </submittedName>
</protein>
<dbReference type="Proteomes" id="UP001500037">
    <property type="component" value="Unassembled WGS sequence"/>
</dbReference>
<dbReference type="Gene3D" id="2.180.10.10">
    <property type="entry name" value="RHS repeat-associated core"/>
    <property type="match status" value="3"/>
</dbReference>
<dbReference type="InterPro" id="IPR056823">
    <property type="entry name" value="TEN-like_YD-shell"/>
</dbReference>
<proteinExistence type="predicted"/>
<dbReference type="NCBIfam" id="TIGR01643">
    <property type="entry name" value="YD_repeat_2x"/>
    <property type="match status" value="14"/>
</dbReference>
<sequence>MKGQIAHALEDAAKKTTKSLAEDFAGSYKKILKDTEQNATKVAEHTAKNESKLVDGLGRTGKGEPGAGSVRDPHPDEHPSGGGKPPEGNSGKGNSGPGKGDGEPGKVEGPNLNGDGRRGGQRSDGNEGTETGGTDPVDLVSGQMITSETDLDIPGLLPILLRRAYASGYRMGTLFGPGWSSTLTQRVQVDHQGIHYAGDDGQLLHYPVPTGPGRQVLPEEGARWPLTWDHAEDTIRIHDPETGWTRHFPAVPGFATRPLAALTERNGHRLDIVHDEARLPVELRHSSGRRVAVGLLRTAAGPRIEELRLLDGSNGGLGTTVVGFDYDARGRLTDVVNSSGLPLVYDYDGQDRVTAWTDRNGHRYSYEYDEDGRVRQGHGPSGALSVGIDYDPANRVNTVTDSHGGRTAYHYDEHHHLTRITDQLGHSVRVQHDRYGRLLRYTDELGHSTRLTRDERGDVVGVDRPDGSTLRIAYNELHQPVEIRTPEGLTWQQAYDERGNRTALTDRAGVTTRYHYDEAGRLTELTDALGRVSRFGYDPAGLLTEAVDPLGARSTYQRDAFGRVTSATDPLGRTTRTTWSVEGRPLSRTLPDAGTESWTYDAEGNNLTHTAADGAVTSMEYTHFHLLTTRTDPDGARHRFTHDRLLRLTEVLNPQGQSWRYQHDEAGRVTAEQDFDGRTVSYGYDAANQVLHRENGAGQSLDFGYDVLGRVVARTADDGRTTNYDYDLAGRLVAARTADCELTRRYDPVGRLLAETVDGRTVSFGYDVLGRRTSRRTAAGTVSEWTYDAADNPTSLTSAGHRIDFEHDLLGRETGRSFGGQLAFGFGWDALGRLTGRTTAAGGTPLLHRAYSYGPGGSLTGITDQAPDGTSAHTGYELDQAGRVTAVRAADWTESYVYDRAGHLAEAAWPGRGEGAAQGERAYHGSRLRSAGRVDFRYDEAGRVTGRRIRTLSGRTRSWRYTWDAEDRLTEVVTPDGAHWRYRYDPLGRRITKQQLISTGGTVRPNAPNASVDAGAPDAPDDAGAPDDADVTGASEGPDAELTVLQWTEFGWDDWTLIEQTAHSPQLPGPYTLSWDYHGLHPIAQSEQLATGADDQAEVDRRFFAIVTDLVGTPTELLAPDGSTAWQQRSTIWGVPVSADRQVTDTPLRFPGQYFDPESRLHYNVHRYYDPVAARYLTTDPLGLAPAPDAYGYAPNPLVACDPLGLMLRAPNGQFMANPNAVPNTHTRRTEYPSGYRQPTHEHMIRHWTDEGINQQTGRPVDAANNPIPRDQLTWRDRNGQLIPQGQVTYEHVPAVVDHWNSTGYDTDRAARNDYYNDTTNMEAMDGPTNSAGGGAMTSRYRQTTGPNYSRT</sequence>
<dbReference type="EMBL" id="BAAALF010000037">
    <property type="protein sequence ID" value="GAA1235392.1"/>
    <property type="molecule type" value="Genomic_DNA"/>
</dbReference>
<evidence type="ECO:0000256" key="2">
    <source>
        <dbReference type="SAM" id="MobiDB-lite"/>
    </source>
</evidence>
<dbReference type="InterPro" id="IPR050708">
    <property type="entry name" value="T6SS_VgrG/RHS"/>
</dbReference>
<evidence type="ECO:0000259" key="4">
    <source>
        <dbReference type="Pfam" id="PF25023"/>
    </source>
</evidence>
<feature type="domain" description="DUF6531" evidence="3">
    <location>
        <begin position="135"/>
        <end position="206"/>
    </location>
</feature>
<evidence type="ECO:0000259" key="3">
    <source>
        <dbReference type="Pfam" id="PF20148"/>
    </source>
</evidence>
<dbReference type="PANTHER" id="PTHR32305">
    <property type="match status" value="1"/>
</dbReference>
<dbReference type="InterPro" id="IPR006530">
    <property type="entry name" value="YD"/>
</dbReference>
<keyword evidence="1" id="KW-0677">Repeat</keyword>
<feature type="region of interest" description="Disordered" evidence="2">
    <location>
        <begin position="1320"/>
        <end position="1352"/>
    </location>
</feature>
<dbReference type="Pfam" id="PF20148">
    <property type="entry name" value="DUF6531"/>
    <property type="match status" value="1"/>
</dbReference>
<dbReference type="NCBIfam" id="TIGR03696">
    <property type="entry name" value="Rhs_assc_core"/>
    <property type="match status" value="1"/>
</dbReference>
<gene>
    <name evidence="5" type="ORF">GCM10009665_26940</name>
</gene>
<feature type="region of interest" description="Disordered" evidence="2">
    <location>
        <begin position="37"/>
        <end position="140"/>
    </location>
</feature>
<dbReference type="PRINTS" id="PR00394">
    <property type="entry name" value="RHSPROTEIN"/>
</dbReference>
<feature type="domain" description="Teneurin-like YD-shell" evidence="4">
    <location>
        <begin position="640"/>
        <end position="797"/>
    </location>
</feature>
<dbReference type="InterPro" id="IPR031325">
    <property type="entry name" value="RHS_repeat"/>
</dbReference>
<evidence type="ECO:0000313" key="5">
    <source>
        <dbReference type="EMBL" id="GAA1235392.1"/>
    </source>
</evidence>
<feature type="compositionally biased region" description="Gly residues" evidence="2">
    <location>
        <begin position="80"/>
        <end position="99"/>
    </location>
</feature>
<dbReference type="RefSeq" id="WP_344441707.1">
    <property type="nucleotide sequence ID" value="NZ_BAAALF010000037.1"/>
</dbReference>
<evidence type="ECO:0000313" key="6">
    <source>
        <dbReference type="Proteomes" id="UP001500037"/>
    </source>
</evidence>
<organism evidence="5 6">
    <name type="scientific">Kitasatospora nipponensis</name>
    <dbReference type="NCBI Taxonomy" id="258049"/>
    <lineage>
        <taxon>Bacteria</taxon>
        <taxon>Bacillati</taxon>
        <taxon>Actinomycetota</taxon>
        <taxon>Actinomycetes</taxon>
        <taxon>Kitasatosporales</taxon>
        <taxon>Streptomycetaceae</taxon>
        <taxon>Kitasatospora</taxon>
    </lineage>
</organism>
<dbReference type="InterPro" id="IPR022385">
    <property type="entry name" value="Rhs_assc_core"/>
</dbReference>
<dbReference type="InterPro" id="IPR045351">
    <property type="entry name" value="DUF6531"/>
</dbReference>
<evidence type="ECO:0000256" key="1">
    <source>
        <dbReference type="ARBA" id="ARBA00022737"/>
    </source>
</evidence>
<reference evidence="6" key="1">
    <citation type="journal article" date="2019" name="Int. J. Syst. Evol. Microbiol.">
        <title>The Global Catalogue of Microorganisms (GCM) 10K type strain sequencing project: providing services to taxonomists for standard genome sequencing and annotation.</title>
        <authorList>
            <consortium name="The Broad Institute Genomics Platform"/>
            <consortium name="The Broad Institute Genome Sequencing Center for Infectious Disease"/>
            <person name="Wu L."/>
            <person name="Ma J."/>
        </authorList>
    </citation>
    <scope>NUCLEOTIDE SEQUENCE [LARGE SCALE GENOMIC DNA]</scope>
    <source>
        <strain evidence="6">JCM 13004</strain>
    </source>
</reference>
<dbReference type="Pfam" id="PF05593">
    <property type="entry name" value="RHS_repeat"/>
    <property type="match status" value="8"/>
</dbReference>
<feature type="compositionally biased region" description="Polar residues" evidence="2">
    <location>
        <begin position="1340"/>
        <end position="1352"/>
    </location>
</feature>
<accession>A0ABP4GRN6</accession>
<feature type="compositionally biased region" description="Basic and acidic residues" evidence="2">
    <location>
        <begin position="37"/>
        <end position="53"/>
    </location>
</feature>